<keyword evidence="6" id="KW-0677">Repeat</keyword>
<feature type="domain" description="Cadherin" evidence="16">
    <location>
        <begin position="62"/>
        <end position="143"/>
    </location>
</feature>
<feature type="region of interest" description="Disordered" evidence="14">
    <location>
        <begin position="359"/>
        <end position="399"/>
    </location>
</feature>
<dbReference type="SMART" id="SM00112">
    <property type="entry name" value="CA"/>
    <property type="match status" value="4"/>
</dbReference>
<feature type="domain" description="Cadherin" evidence="16">
    <location>
        <begin position="253"/>
        <end position="336"/>
    </location>
</feature>
<reference evidence="17 18" key="1">
    <citation type="submission" date="2021-06" db="EMBL/GenBank/DDBJ databases">
        <authorList>
            <person name="Palmer J.M."/>
        </authorList>
    </citation>
    <scope>NUCLEOTIDE SEQUENCE [LARGE SCALE GENOMIC DNA]</scope>
    <source>
        <strain evidence="17 18">MEX-2019</strain>
        <tissue evidence="17">Muscle</tissue>
    </source>
</reference>
<dbReference type="InterPro" id="IPR020894">
    <property type="entry name" value="Cadherin_CS"/>
</dbReference>
<dbReference type="GO" id="GO:0005509">
    <property type="term" value="F:calcium ion binding"/>
    <property type="evidence" value="ECO:0007669"/>
    <property type="project" value="UniProtKB-UniRule"/>
</dbReference>
<sequence length="685" mass="73713">MIQLSWFFLVSLLFGLQAAEAIRAHSGVNLVRHKRDWVLPPKSMKENVDYTQQESIAKIRSDQEAGTAVLYSLEGIGANQHPFHVFVVDPNTGNVRVTRKLDREQIDTYLLAGVAKFPNGTEAEKRIDLKIKVLDENDNPPIFDSSLLRAMVDENSAAGTSVTIINATDADEPGTNNAKIAYSIIDQKPHHYFGITKDGMIFVQNAMLDREEEDTYILTVTGKDLYGAEGGNIATGTVTITIRDVNDNLPTLEKPNYDGTIEENTFGVEVMRIKAQDLDLQNTDNWEAVFDIVKGNEAGYFSIKTDPRTNEGILMLEKPVDYEDIKNLDLGLAVRNKAPQFDGSSSNGASIGFGGGAGGATGASGASGGSGAGGATGASGASGASGSSGAGGASGTSGASGTTFKTYPIKITVKNQPEGPKFDPAVKAIPVTEGDNTVNKVIGRYSATDKDTGKPAENVRYVKGSDPLNWFTVDPETAEIKLKKMPDMDSPFLVNGTYTAKILCITQDMPAKTATGTIAIQVEDFNDNCPMLTSDFQSMCTSKDSVIVNAKDQDPYPNGAPFEFTIVSEGTKGNWQVEHYNETAAIVRAQEEMWPGVYNLLFVVKDQQGLACPKPQKMTVYVCVCEDGVVCAKRGSSGQFERNTELGAAAIGLLFLGLMLLIRKCDPVLITMRDHAKLRLTALSC</sequence>
<dbReference type="FunFam" id="2.60.40.60:FF:000031">
    <property type="entry name" value="Cadherin 3"/>
    <property type="match status" value="1"/>
</dbReference>
<dbReference type="Pfam" id="PF00028">
    <property type="entry name" value="Cadherin"/>
    <property type="match status" value="4"/>
</dbReference>
<evidence type="ECO:0000256" key="13">
    <source>
        <dbReference type="PROSITE-ProRule" id="PRU00043"/>
    </source>
</evidence>
<dbReference type="PRINTS" id="PR00205">
    <property type="entry name" value="CADHERIN"/>
</dbReference>
<keyword evidence="4" id="KW-0812">Transmembrane</keyword>
<evidence type="ECO:0000256" key="8">
    <source>
        <dbReference type="ARBA" id="ARBA00022889"/>
    </source>
</evidence>
<keyword evidence="18" id="KW-1185">Reference proteome</keyword>
<dbReference type="FunFam" id="2.60.40.60:FF:000068">
    <property type="entry name" value="Desmoglein 1"/>
    <property type="match status" value="1"/>
</dbReference>
<keyword evidence="10" id="KW-1133">Transmembrane helix</keyword>
<evidence type="ECO:0000256" key="1">
    <source>
        <dbReference type="ARBA" id="ARBA00004236"/>
    </source>
</evidence>
<evidence type="ECO:0000256" key="3">
    <source>
        <dbReference type="ARBA" id="ARBA00022475"/>
    </source>
</evidence>
<evidence type="ECO:0000313" key="18">
    <source>
        <dbReference type="Proteomes" id="UP001311232"/>
    </source>
</evidence>
<feature type="signal peptide" evidence="15">
    <location>
        <begin position="1"/>
        <end position="21"/>
    </location>
</feature>
<dbReference type="SUPFAM" id="SSF49313">
    <property type="entry name" value="Cadherin-like"/>
    <property type="match status" value="5"/>
</dbReference>
<evidence type="ECO:0000259" key="16">
    <source>
        <dbReference type="PROSITE" id="PS50268"/>
    </source>
</evidence>
<dbReference type="GO" id="GO:0030057">
    <property type="term" value="C:desmosome"/>
    <property type="evidence" value="ECO:0007669"/>
    <property type="project" value="UniProtKB-SubCell"/>
</dbReference>
<keyword evidence="15" id="KW-0732">Signal</keyword>
<evidence type="ECO:0000256" key="4">
    <source>
        <dbReference type="ARBA" id="ARBA00022692"/>
    </source>
</evidence>
<feature type="domain" description="Cadherin" evidence="16">
    <location>
        <begin position="423"/>
        <end position="532"/>
    </location>
</feature>
<dbReference type="CDD" id="cd11304">
    <property type="entry name" value="Cadherin_repeat"/>
    <property type="match status" value="4"/>
</dbReference>
<evidence type="ECO:0000256" key="7">
    <source>
        <dbReference type="ARBA" id="ARBA00022837"/>
    </source>
</evidence>
<dbReference type="PROSITE" id="PS50268">
    <property type="entry name" value="CADHERIN_2"/>
    <property type="match status" value="4"/>
</dbReference>
<keyword evidence="7 13" id="KW-0106">Calcium</keyword>
<keyword evidence="8" id="KW-0130">Cell adhesion</keyword>
<accession>A0AAV9RJP4</accession>
<dbReference type="GO" id="GO:0005886">
    <property type="term" value="C:plasma membrane"/>
    <property type="evidence" value="ECO:0007669"/>
    <property type="project" value="UniProtKB-SubCell"/>
</dbReference>
<dbReference type="AlphaFoldDB" id="A0AAV9RJP4"/>
<dbReference type="PANTHER" id="PTHR24025">
    <property type="entry name" value="DESMOGLEIN FAMILY MEMBER"/>
    <property type="match status" value="1"/>
</dbReference>
<feature type="domain" description="Cadherin" evidence="16">
    <location>
        <begin position="144"/>
        <end position="252"/>
    </location>
</feature>
<evidence type="ECO:0000256" key="9">
    <source>
        <dbReference type="ARBA" id="ARBA00022949"/>
    </source>
</evidence>
<dbReference type="GO" id="GO:0055113">
    <property type="term" value="P:epiboly involved in gastrulation with mouth forming second"/>
    <property type="evidence" value="ECO:0007669"/>
    <property type="project" value="UniProtKB-ARBA"/>
</dbReference>
<evidence type="ECO:0000256" key="14">
    <source>
        <dbReference type="SAM" id="MobiDB-lite"/>
    </source>
</evidence>
<keyword evidence="9" id="KW-0965">Cell junction</keyword>
<dbReference type="PROSITE" id="PS00232">
    <property type="entry name" value="CADHERIN_1"/>
    <property type="match status" value="2"/>
</dbReference>
<protein>
    <recommendedName>
        <fullName evidence="16">Cadherin domain-containing protein</fullName>
    </recommendedName>
</protein>
<evidence type="ECO:0000313" key="17">
    <source>
        <dbReference type="EMBL" id="KAK5609285.1"/>
    </source>
</evidence>
<dbReference type="FunFam" id="2.60.40.60:FF:000083">
    <property type="entry name" value="Desmoglein 1"/>
    <property type="match status" value="1"/>
</dbReference>
<keyword evidence="12" id="KW-0325">Glycoprotein</keyword>
<feature type="chain" id="PRO_5043866453" description="Cadherin domain-containing protein" evidence="15">
    <location>
        <begin position="22"/>
        <end position="685"/>
    </location>
</feature>
<dbReference type="Proteomes" id="UP001311232">
    <property type="component" value="Unassembled WGS sequence"/>
</dbReference>
<evidence type="ECO:0000256" key="6">
    <source>
        <dbReference type="ARBA" id="ARBA00022737"/>
    </source>
</evidence>
<comment type="subcellular location">
    <subcellularLocation>
        <location evidence="2">Cell junction</location>
        <location evidence="2">Desmosome</location>
    </subcellularLocation>
    <subcellularLocation>
        <location evidence="1">Cell membrane</location>
    </subcellularLocation>
</comment>
<dbReference type="EMBL" id="JAHHUM010001754">
    <property type="protein sequence ID" value="KAK5609285.1"/>
    <property type="molecule type" value="Genomic_DNA"/>
</dbReference>
<gene>
    <name evidence="17" type="ORF">CRENBAI_012822</name>
</gene>
<dbReference type="PANTHER" id="PTHR24025:SF29">
    <property type="entry name" value="DESMOGLEIN-2-LIKE-RELATED"/>
    <property type="match status" value="1"/>
</dbReference>
<dbReference type="InterPro" id="IPR015919">
    <property type="entry name" value="Cadherin-like_sf"/>
</dbReference>
<keyword evidence="5" id="KW-0479">Metal-binding</keyword>
<evidence type="ECO:0000256" key="12">
    <source>
        <dbReference type="ARBA" id="ARBA00023180"/>
    </source>
</evidence>
<keyword evidence="11" id="KW-0472">Membrane</keyword>
<evidence type="ECO:0000256" key="5">
    <source>
        <dbReference type="ARBA" id="ARBA00022723"/>
    </source>
</evidence>
<comment type="caution">
    <text evidence="17">The sequence shown here is derived from an EMBL/GenBank/DDBJ whole genome shotgun (WGS) entry which is preliminary data.</text>
</comment>
<proteinExistence type="predicted"/>
<dbReference type="Gene3D" id="2.60.40.60">
    <property type="entry name" value="Cadherins"/>
    <property type="match status" value="5"/>
</dbReference>
<evidence type="ECO:0000256" key="11">
    <source>
        <dbReference type="ARBA" id="ARBA00023136"/>
    </source>
</evidence>
<keyword evidence="3" id="KW-1003">Cell membrane</keyword>
<evidence type="ECO:0000256" key="15">
    <source>
        <dbReference type="SAM" id="SignalP"/>
    </source>
</evidence>
<dbReference type="InterPro" id="IPR050971">
    <property type="entry name" value="Cadherin-domain_protein"/>
</dbReference>
<feature type="compositionally biased region" description="Gly residues" evidence="14">
    <location>
        <begin position="386"/>
        <end position="395"/>
    </location>
</feature>
<name>A0AAV9RJP4_9TELE</name>
<evidence type="ECO:0000256" key="2">
    <source>
        <dbReference type="ARBA" id="ARBA00004568"/>
    </source>
</evidence>
<organism evidence="17 18">
    <name type="scientific">Crenichthys baileyi</name>
    <name type="common">White River springfish</name>
    <dbReference type="NCBI Taxonomy" id="28760"/>
    <lineage>
        <taxon>Eukaryota</taxon>
        <taxon>Metazoa</taxon>
        <taxon>Chordata</taxon>
        <taxon>Craniata</taxon>
        <taxon>Vertebrata</taxon>
        <taxon>Euteleostomi</taxon>
        <taxon>Actinopterygii</taxon>
        <taxon>Neopterygii</taxon>
        <taxon>Teleostei</taxon>
        <taxon>Neoteleostei</taxon>
        <taxon>Acanthomorphata</taxon>
        <taxon>Ovalentaria</taxon>
        <taxon>Atherinomorphae</taxon>
        <taxon>Cyprinodontiformes</taxon>
        <taxon>Goodeidae</taxon>
        <taxon>Crenichthys</taxon>
    </lineage>
</organism>
<dbReference type="FunFam" id="2.60.40.60:FF:000011">
    <property type="entry name" value="Cadherin 1"/>
    <property type="match status" value="1"/>
</dbReference>
<dbReference type="GO" id="GO:0007156">
    <property type="term" value="P:homophilic cell adhesion via plasma membrane adhesion molecules"/>
    <property type="evidence" value="ECO:0007669"/>
    <property type="project" value="InterPro"/>
</dbReference>
<dbReference type="FunFam" id="2.60.40.60:FF:000074">
    <property type="entry name" value="Desmoglein 4"/>
    <property type="match status" value="1"/>
</dbReference>
<evidence type="ECO:0000256" key="10">
    <source>
        <dbReference type="ARBA" id="ARBA00022989"/>
    </source>
</evidence>
<feature type="compositionally biased region" description="Gly residues" evidence="14">
    <location>
        <begin position="359"/>
        <end position="377"/>
    </location>
</feature>
<dbReference type="InterPro" id="IPR002126">
    <property type="entry name" value="Cadherin-like_dom"/>
</dbReference>